<gene>
    <name evidence="1" type="ORF">FNA67_13675</name>
</gene>
<evidence type="ECO:0000313" key="1">
    <source>
        <dbReference type="EMBL" id="QEE21160.1"/>
    </source>
</evidence>
<accession>A0A5B9DP53</accession>
<proteinExistence type="predicted"/>
<reference evidence="1 2" key="1">
    <citation type="journal article" date="2015" name="Int. J. Syst. Evol. Microbiol.">
        <title>Youhaiella tibetensis gen. nov., sp. nov., isolated from subsurface sediment.</title>
        <authorList>
            <person name="Wang Y.X."/>
            <person name="Huang F.Q."/>
            <person name="Nogi Y."/>
            <person name="Pang S.J."/>
            <person name="Wang P.K."/>
            <person name="Lv J."/>
        </authorList>
    </citation>
    <scope>NUCLEOTIDE SEQUENCE [LARGE SCALE GENOMIC DNA]</scope>
    <source>
        <strain evidence="2">fig4</strain>
    </source>
</reference>
<organism evidence="1 2">
    <name type="scientific">Paradevosia tibetensis</name>
    <dbReference type="NCBI Taxonomy" id="1447062"/>
    <lineage>
        <taxon>Bacteria</taxon>
        <taxon>Pseudomonadati</taxon>
        <taxon>Pseudomonadota</taxon>
        <taxon>Alphaproteobacteria</taxon>
        <taxon>Hyphomicrobiales</taxon>
        <taxon>Devosiaceae</taxon>
        <taxon>Paradevosia</taxon>
    </lineage>
</organism>
<dbReference type="OrthoDB" id="7959514at2"/>
<dbReference type="Proteomes" id="UP000321062">
    <property type="component" value="Chromosome"/>
</dbReference>
<dbReference type="EMBL" id="CP041690">
    <property type="protein sequence ID" value="QEE21160.1"/>
    <property type="molecule type" value="Genomic_DNA"/>
</dbReference>
<evidence type="ECO:0000313" key="2">
    <source>
        <dbReference type="Proteomes" id="UP000321062"/>
    </source>
</evidence>
<keyword evidence="2" id="KW-1185">Reference proteome</keyword>
<sequence>MSTPAPAQGHSHTASLGFNLLAITVIVAAGAVGMAYAIDAFGRHRAETAAEGTRYVRNLAGQTLTIPAGWLRFGDRDEEGFASQVDLQLSLPLGPGSSAMKVDVTLVPRSRARSSAALLDGVYLHRFMPNEVSGPPGLVGKPLYPNDGFEGETVWYDPLSGNPFVAKCMEPAQAVGEAQCLRTVILPNGIGATYAFGAGALPAWRDFDAQMAVPLKAIGAL</sequence>
<dbReference type="KEGG" id="yti:FNA67_13675"/>
<dbReference type="AlphaFoldDB" id="A0A5B9DP53"/>
<dbReference type="RefSeq" id="WP_147656365.1">
    <property type="nucleotide sequence ID" value="NZ_BMFM01000001.1"/>
</dbReference>
<protein>
    <submittedName>
        <fullName evidence="1">Uncharacterized protein</fullName>
    </submittedName>
</protein>
<name>A0A5B9DP53_9HYPH</name>